<evidence type="ECO:0000256" key="4">
    <source>
        <dbReference type="ARBA" id="ARBA00022825"/>
    </source>
</evidence>
<dbReference type="InterPro" id="IPR013783">
    <property type="entry name" value="Ig-like_fold"/>
</dbReference>
<protein>
    <submittedName>
        <fullName evidence="8">Subtilase family protein</fullName>
    </submittedName>
</protein>
<keyword evidence="2" id="KW-0645">Protease</keyword>
<proteinExistence type="inferred from homology"/>
<dbReference type="GO" id="GO:0004252">
    <property type="term" value="F:serine-type endopeptidase activity"/>
    <property type="evidence" value="ECO:0007669"/>
    <property type="project" value="InterPro"/>
</dbReference>
<dbReference type="SUPFAM" id="SSF52743">
    <property type="entry name" value="Subtilisin-like"/>
    <property type="match status" value="1"/>
</dbReference>
<dbReference type="PROSITE" id="PS51892">
    <property type="entry name" value="SUBTILASE"/>
    <property type="match status" value="1"/>
</dbReference>
<keyword evidence="3" id="KW-0378">Hydrolase</keyword>
<feature type="compositionally biased region" description="Polar residues" evidence="6">
    <location>
        <begin position="689"/>
        <end position="706"/>
    </location>
</feature>
<dbReference type="PANTHER" id="PTHR43806:SF11">
    <property type="entry name" value="CEREVISIN-RELATED"/>
    <property type="match status" value="1"/>
</dbReference>
<accession>A0A1H9WVC3</accession>
<dbReference type="STRING" id="402600.SAMN05216188_1456"/>
<name>A0A1H9WVC3_9PSEU</name>
<dbReference type="AlphaFoldDB" id="A0A1H9WVC3"/>
<evidence type="ECO:0000256" key="2">
    <source>
        <dbReference type="ARBA" id="ARBA00022670"/>
    </source>
</evidence>
<dbReference type="GO" id="GO:0005975">
    <property type="term" value="P:carbohydrate metabolic process"/>
    <property type="evidence" value="ECO:0007669"/>
    <property type="project" value="UniProtKB-ARBA"/>
</dbReference>
<feature type="compositionally biased region" description="Low complexity" evidence="6">
    <location>
        <begin position="660"/>
        <end position="670"/>
    </location>
</feature>
<keyword evidence="9" id="KW-1185">Reference proteome</keyword>
<dbReference type="GO" id="GO:0006508">
    <property type="term" value="P:proteolysis"/>
    <property type="evidence" value="ECO:0007669"/>
    <property type="project" value="UniProtKB-KW"/>
</dbReference>
<dbReference type="InterPro" id="IPR050131">
    <property type="entry name" value="Peptidase_S8_subtilisin-like"/>
</dbReference>
<evidence type="ECO:0000259" key="7">
    <source>
        <dbReference type="Pfam" id="PF00082"/>
    </source>
</evidence>
<organism evidence="8 9">
    <name type="scientific">Lentzea xinjiangensis</name>
    <dbReference type="NCBI Taxonomy" id="402600"/>
    <lineage>
        <taxon>Bacteria</taxon>
        <taxon>Bacillati</taxon>
        <taxon>Actinomycetota</taxon>
        <taxon>Actinomycetes</taxon>
        <taxon>Pseudonocardiales</taxon>
        <taxon>Pseudonocardiaceae</taxon>
        <taxon>Lentzea</taxon>
    </lineage>
</organism>
<evidence type="ECO:0000256" key="6">
    <source>
        <dbReference type="SAM" id="MobiDB-lite"/>
    </source>
</evidence>
<evidence type="ECO:0000256" key="5">
    <source>
        <dbReference type="PROSITE-ProRule" id="PRU01240"/>
    </source>
</evidence>
<evidence type="ECO:0000256" key="1">
    <source>
        <dbReference type="ARBA" id="ARBA00011073"/>
    </source>
</evidence>
<dbReference type="EMBL" id="FOFR01000045">
    <property type="protein sequence ID" value="SES37731.1"/>
    <property type="molecule type" value="Genomic_DNA"/>
</dbReference>
<dbReference type="PROSITE" id="PS00138">
    <property type="entry name" value="SUBTILASE_SER"/>
    <property type="match status" value="1"/>
</dbReference>
<dbReference type="InterPro" id="IPR000209">
    <property type="entry name" value="Peptidase_S8/S53_dom"/>
</dbReference>
<reference evidence="9" key="1">
    <citation type="submission" date="2016-10" db="EMBL/GenBank/DDBJ databases">
        <authorList>
            <person name="Varghese N."/>
            <person name="Submissions S."/>
        </authorList>
    </citation>
    <scope>NUCLEOTIDE SEQUENCE [LARGE SCALE GENOMIC DNA]</scope>
    <source>
        <strain evidence="9">CGMCC 4.3525</strain>
    </source>
</reference>
<dbReference type="Gene3D" id="3.40.50.200">
    <property type="entry name" value="Peptidase S8/S53 domain"/>
    <property type="match status" value="1"/>
</dbReference>
<comment type="caution">
    <text evidence="5">Lacks conserved residue(s) required for the propagation of feature annotation.</text>
</comment>
<feature type="region of interest" description="Disordered" evidence="6">
    <location>
        <begin position="658"/>
        <end position="706"/>
    </location>
</feature>
<dbReference type="OrthoDB" id="9795680at2"/>
<comment type="similarity">
    <text evidence="1 5">Belongs to the peptidase S8 family.</text>
</comment>
<dbReference type="InterPro" id="IPR023828">
    <property type="entry name" value="Peptidase_S8_Ser-AS"/>
</dbReference>
<dbReference type="PANTHER" id="PTHR43806">
    <property type="entry name" value="PEPTIDASE S8"/>
    <property type="match status" value="1"/>
</dbReference>
<evidence type="ECO:0000256" key="3">
    <source>
        <dbReference type="ARBA" id="ARBA00022801"/>
    </source>
</evidence>
<dbReference type="Pfam" id="PF00082">
    <property type="entry name" value="Peptidase_S8"/>
    <property type="match status" value="1"/>
</dbReference>
<evidence type="ECO:0000313" key="9">
    <source>
        <dbReference type="Proteomes" id="UP000199352"/>
    </source>
</evidence>
<dbReference type="InterPro" id="IPR036852">
    <property type="entry name" value="Peptidase_S8/S53_dom_sf"/>
</dbReference>
<evidence type="ECO:0000313" key="8">
    <source>
        <dbReference type="EMBL" id="SES37731.1"/>
    </source>
</evidence>
<dbReference type="RefSeq" id="WP_089962541.1">
    <property type="nucleotide sequence ID" value="NZ_FOFR01000045.1"/>
</dbReference>
<feature type="domain" description="Peptidase S8/S53" evidence="7">
    <location>
        <begin position="2"/>
        <end position="117"/>
    </location>
</feature>
<dbReference type="Proteomes" id="UP000199352">
    <property type="component" value="Unassembled WGS sequence"/>
</dbReference>
<dbReference type="Gene3D" id="2.60.40.10">
    <property type="entry name" value="Immunoglobulins"/>
    <property type="match status" value="1"/>
</dbReference>
<gene>
    <name evidence="8" type="ORF">SAMN05216188_1456</name>
</gene>
<sequence length="790" mass="83003">MPATADAALAVGAVDRGDEVAQFSDTGPRGDRAVKPDITAPGVGIVAARARNGVEGMPVGEQHTAMSGTSMATPHVAGAAAILAQQHPDWSGARIKAALTASAESAAGFTPFQQGAGRLDVARATRQVIASTPSNVDFGVQEWPPAEDEARTRKLAYHNASAAPLVLDVRVESDAPAGLFSVSPAQVTVPAGGAAEVVVTADTRIGARDGDFPGAIVARSGDHVVRSPLGAHREVESYELTFQVTGTDGAPPSDFVTILLDLGEPATGYGFHQIGAGTPAVRLPMGDYFAATSRYADEAVAAVYHTALRVDGDRTVAVDLRRARPLSVTGPDPEAAVQGLAVTTSRPARGSTQSVTFTAADPAGLRVAGDGSTGAGARHFVEYHAAAPELVTHRYMFTGDGPLPDGFTRTVRREELAEVRRPVVGLPDGHRAPVGTFPVVPGSFGGAVYAAREVSPGDTPVDLVATDGVRWASEFDQFTADQQQVAAQVSPARSYRAGGRYEEPINQPVHGPSMPTAEVPRIVRERDELQVSVSPFADKSGGGGRTATTSQQMVLYRDGERVGVASSDTGRSLVPREAGSYRLELEATRTTPFELSTQVELVWEFRSERPAEGGCRRCRCGCRASPRSSTPRAAHPPAGCSACRWSCRSRPAPTTERCAAARSRSPSTTAGRGGASRWPVRPPPWCATRHQQGRTSPCGRTSSTTGKRVQCHRDPCLSVDRVLMSDAWSAPARTTRLGPLPVVVASIGCQAAYGRHVVGDWRFSTALSRPRCGPAARDECTSAAVAWLIT</sequence>
<keyword evidence="4" id="KW-0720">Serine protease</keyword>